<keyword evidence="8" id="KW-0547">Nucleotide-binding</keyword>
<gene>
    <name evidence="17" type="ORF">SAMN04488529_101888</name>
</gene>
<keyword evidence="13" id="KW-0472">Membrane</keyword>
<dbReference type="Pfam" id="PF02518">
    <property type="entry name" value="HATPase_c"/>
    <property type="match status" value="1"/>
</dbReference>
<keyword evidence="7" id="KW-0812">Transmembrane</keyword>
<keyword evidence="4" id="KW-1003">Cell membrane</keyword>
<protein>
    <recommendedName>
        <fullName evidence="3">histidine kinase</fullName>
        <ecNumber evidence="3">2.7.13.3</ecNumber>
    </recommendedName>
</protein>
<keyword evidence="5" id="KW-0597">Phosphoprotein</keyword>
<dbReference type="Pfam" id="PF06580">
    <property type="entry name" value="His_kinase"/>
    <property type="match status" value="1"/>
</dbReference>
<evidence type="ECO:0000256" key="4">
    <source>
        <dbReference type="ARBA" id="ARBA00022475"/>
    </source>
</evidence>
<evidence type="ECO:0000313" key="18">
    <source>
        <dbReference type="Proteomes" id="UP000198597"/>
    </source>
</evidence>
<evidence type="ECO:0000256" key="6">
    <source>
        <dbReference type="ARBA" id="ARBA00022679"/>
    </source>
</evidence>
<keyword evidence="12" id="KW-0902">Two-component regulatory system</keyword>
<keyword evidence="11" id="KW-1133">Transmembrane helix</keyword>
<dbReference type="InterPro" id="IPR036890">
    <property type="entry name" value="HATPase_C_sf"/>
</dbReference>
<keyword evidence="6" id="KW-0808">Transferase</keyword>
<dbReference type="STRING" id="94869.SAMN04488529_101888"/>
<dbReference type="RefSeq" id="WP_089966207.1">
    <property type="nucleotide sequence ID" value="NZ_FNJM01000001.1"/>
</dbReference>
<dbReference type="InterPro" id="IPR003594">
    <property type="entry name" value="HATPase_dom"/>
</dbReference>
<evidence type="ECO:0000256" key="10">
    <source>
        <dbReference type="ARBA" id="ARBA00022840"/>
    </source>
</evidence>
<organism evidence="17 18">
    <name type="scientific">Clostridium gasigenes</name>
    <dbReference type="NCBI Taxonomy" id="94869"/>
    <lineage>
        <taxon>Bacteria</taxon>
        <taxon>Bacillati</taxon>
        <taxon>Bacillota</taxon>
        <taxon>Clostridia</taxon>
        <taxon>Eubacteriales</taxon>
        <taxon>Clostridiaceae</taxon>
        <taxon>Clostridium</taxon>
    </lineage>
</organism>
<dbReference type="InterPro" id="IPR050640">
    <property type="entry name" value="Bact_2-comp_sensor_kinase"/>
</dbReference>
<dbReference type="SUPFAM" id="SSF55781">
    <property type="entry name" value="GAF domain-like"/>
    <property type="match status" value="1"/>
</dbReference>
<dbReference type="SUPFAM" id="SSF55874">
    <property type="entry name" value="ATPase domain of HSP90 chaperone/DNA topoisomerase II/histidine kinase"/>
    <property type="match status" value="1"/>
</dbReference>
<feature type="domain" description="Histidine kinase/HSP90-like ATPase" evidence="14">
    <location>
        <begin position="456"/>
        <end position="554"/>
    </location>
</feature>
<evidence type="ECO:0000259" key="15">
    <source>
        <dbReference type="Pfam" id="PF06580"/>
    </source>
</evidence>
<evidence type="ECO:0000256" key="13">
    <source>
        <dbReference type="ARBA" id="ARBA00023136"/>
    </source>
</evidence>
<dbReference type="InterPro" id="IPR010559">
    <property type="entry name" value="Sig_transdc_His_kin_internal"/>
</dbReference>
<accession>A0A1H0NNI4</accession>
<evidence type="ECO:0000256" key="7">
    <source>
        <dbReference type="ARBA" id="ARBA00022692"/>
    </source>
</evidence>
<dbReference type="GO" id="GO:0000155">
    <property type="term" value="F:phosphorelay sensor kinase activity"/>
    <property type="evidence" value="ECO:0007669"/>
    <property type="project" value="InterPro"/>
</dbReference>
<dbReference type="InterPro" id="IPR011620">
    <property type="entry name" value="Sig_transdc_His_kinase_LytS_TM"/>
</dbReference>
<dbReference type="PANTHER" id="PTHR34220">
    <property type="entry name" value="SENSOR HISTIDINE KINASE YPDA"/>
    <property type="match status" value="1"/>
</dbReference>
<comment type="catalytic activity">
    <reaction evidence="1">
        <text>ATP + protein L-histidine = ADP + protein N-phospho-L-histidine.</text>
        <dbReference type="EC" id="2.7.13.3"/>
    </reaction>
</comment>
<evidence type="ECO:0000256" key="1">
    <source>
        <dbReference type="ARBA" id="ARBA00000085"/>
    </source>
</evidence>
<dbReference type="GO" id="GO:0071555">
    <property type="term" value="P:cell wall organization"/>
    <property type="evidence" value="ECO:0007669"/>
    <property type="project" value="InterPro"/>
</dbReference>
<comment type="subcellular location">
    <subcellularLocation>
        <location evidence="2">Cell membrane</location>
        <topology evidence="2">Multi-pass membrane protein</topology>
    </subcellularLocation>
</comment>
<dbReference type="Proteomes" id="UP000198597">
    <property type="component" value="Unassembled WGS sequence"/>
</dbReference>
<reference evidence="17 18" key="1">
    <citation type="submission" date="2016-10" db="EMBL/GenBank/DDBJ databases">
        <authorList>
            <person name="de Groot N.N."/>
        </authorList>
    </citation>
    <scope>NUCLEOTIDE SEQUENCE [LARGE SCALE GENOMIC DNA]</scope>
    <source>
        <strain evidence="17 18">DSM 12272</strain>
    </source>
</reference>
<dbReference type="Gene3D" id="1.10.1760.20">
    <property type="match status" value="1"/>
</dbReference>
<dbReference type="AlphaFoldDB" id="A0A1H0NNI4"/>
<proteinExistence type="predicted"/>
<evidence type="ECO:0000259" key="16">
    <source>
        <dbReference type="Pfam" id="PF07694"/>
    </source>
</evidence>
<dbReference type="EC" id="2.7.13.3" evidence="3"/>
<feature type="domain" description="Signal transduction histidine kinase 5TM receptor LytS transmembrane region" evidence="16">
    <location>
        <begin position="26"/>
        <end position="191"/>
    </location>
</feature>
<keyword evidence="10" id="KW-0067">ATP-binding</keyword>
<dbReference type="EMBL" id="FNJM01000001">
    <property type="protein sequence ID" value="SDO94136.1"/>
    <property type="molecule type" value="Genomic_DNA"/>
</dbReference>
<dbReference type="PANTHER" id="PTHR34220:SF7">
    <property type="entry name" value="SENSOR HISTIDINE KINASE YPDA"/>
    <property type="match status" value="1"/>
</dbReference>
<dbReference type="InterPro" id="IPR029016">
    <property type="entry name" value="GAF-like_dom_sf"/>
</dbReference>
<evidence type="ECO:0000256" key="9">
    <source>
        <dbReference type="ARBA" id="ARBA00022777"/>
    </source>
</evidence>
<feature type="domain" description="Signal transduction histidine kinase internal region" evidence="15">
    <location>
        <begin position="362"/>
        <end position="439"/>
    </location>
</feature>
<evidence type="ECO:0000256" key="12">
    <source>
        <dbReference type="ARBA" id="ARBA00023012"/>
    </source>
</evidence>
<name>A0A1H0NNI4_9CLOT</name>
<evidence type="ECO:0000256" key="8">
    <source>
        <dbReference type="ARBA" id="ARBA00022741"/>
    </source>
</evidence>
<dbReference type="Pfam" id="PF07694">
    <property type="entry name" value="5TM-5TMR_LYT"/>
    <property type="match status" value="1"/>
</dbReference>
<keyword evidence="9 17" id="KW-0418">Kinase</keyword>
<sequence>MINLLNNLINNLGYLIFLAFIISNLSIFKNIIQKNEFQKFDLIILSITFAIFGIVGTYSGVDVNGAIANTRIIGIMAGGIFCGPFVGIVSGLIAGIHRLTYDIGGITSIPCALTTIIAGCFSGFIYKRCLKYEKWLYGLIGGIIIEFIEIFLILLLSKPYSKAFHIVENIYLPMIFINALGTCLLILLIQRIFNEKDQIAATQAKIALDIATKTLPYFRDINNNSLKIICSIIHNSTTAAAVAITDTNTILAHVGLGSDHHICTDNIQIIATEKVINDGIIRILNTGEEINCFSKSCPLKSIIIVPLKDDTKVIGTLKLYYEKENSISCTTKTLASGLSHLISTQLEISKLGKLKDLATKSEIKALQSQINPHFLFNSLNTIVSFMRFNPTGARELMINLSNYLRYTIDEIQTFVDISKELEHVKAYVEIEKARFGHKLNINYDIDRSVHIKIPSLIIQPLVENSIKHGILNGKGFGTVNIKVKKYNLDEVKVIIEDDGIGIPQNVIDIIYLGTIEKNKIGISNVNNRLKYIYGTGLIIERLHTGTRISFVLNKTKNFNFDII</sequence>
<dbReference type="GO" id="GO:0005886">
    <property type="term" value="C:plasma membrane"/>
    <property type="evidence" value="ECO:0007669"/>
    <property type="project" value="UniProtKB-SubCell"/>
</dbReference>
<evidence type="ECO:0000313" key="17">
    <source>
        <dbReference type="EMBL" id="SDO94136.1"/>
    </source>
</evidence>
<keyword evidence="18" id="KW-1185">Reference proteome</keyword>
<dbReference type="OrthoDB" id="9809348at2"/>
<evidence type="ECO:0000256" key="2">
    <source>
        <dbReference type="ARBA" id="ARBA00004651"/>
    </source>
</evidence>
<dbReference type="Gene3D" id="3.30.565.10">
    <property type="entry name" value="Histidine kinase-like ATPase, C-terminal domain"/>
    <property type="match status" value="1"/>
</dbReference>
<dbReference type="GO" id="GO:0005524">
    <property type="term" value="F:ATP binding"/>
    <property type="evidence" value="ECO:0007669"/>
    <property type="project" value="UniProtKB-KW"/>
</dbReference>
<evidence type="ECO:0000259" key="14">
    <source>
        <dbReference type="Pfam" id="PF02518"/>
    </source>
</evidence>
<evidence type="ECO:0000256" key="3">
    <source>
        <dbReference type="ARBA" id="ARBA00012438"/>
    </source>
</evidence>
<dbReference type="Gene3D" id="3.30.450.40">
    <property type="match status" value="1"/>
</dbReference>
<evidence type="ECO:0000256" key="5">
    <source>
        <dbReference type="ARBA" id="ARBA00022553"/>
    </source>
</evidence>
<evidence type="ECO:0000256" key="11">
    <source>
        <dbReference type="ARBA" id="ARBA00022989"/>
    </source>
</evidence>